<protein>
    <submittedName>
        <fullName evidence="1">Uncharacterized protein</fullName>
    </submittedName>
</protein>
<sequence>MVSHRIFLLRLRKRFKAARLQQPLFLMRYILWFFTMVIGVFKCPVFAHSCHLNC</sequence>
<evidence type="ECO:0000313" key="1">
    <source>
        <dbReference type="EMBL" id="QKJ87719.1"/>
    </source>
</evidence>
<dbReference type="Proteomes" id="UP000505325">
    <property type="component" value="Chromosome"/>
</dbReference>
<evidence type="ECO:0000313" key="2">
    <source>
        <dbReference type="Proteomes" id="UP000505325"/>
    </source>
</evidence>
<accession>A0A6M8UD90</accession>
<name>A0A6M8UD90_9GAMM</name>
<dbReference type="EMBL" id="CP054212">
    <property type="protein sequence ID" value="QKJ87719.1"/>
    <property type="molecule type" value="Genomic_DNA"/>
</dbReference>
<keyword evidence="2" id="KW-1185">Reference proteome</keyword>
<gene>
    <name evidence="1" type="ORF">PMPD1_2782</name>
</gene>
<reference evidence="1 2" key="1">
    <citation type="submission" date="2020-06" db="EMBL/GenBank/DDBJ databases">
        <title>Genome sequence of Paramixta manurensis strain PD-1.</title>
        <authorList>
            <person name="Lee C.W."/>
            <person name="Kim J."/>
        </authorList>
    </citation>
    <scope>NUCLEOTIDE SEQUENCE [LARGE SCALE GENOMIC DNA]</scope>
    <source>
        <strain evidence="1 2">PD-1</strain>
    </source>
</reference>
<proteinExistence type="predicted"/>
<dbReference type="KEGG" id="pmak:PMPD1_2782"/>
<organism evidence="1 2">
    <name type="scientific">Paramixta manurensis</name>
    <dbReference type="NCBI Taxonomy" id="2740817"/>
    <lineage>
        <taxon>Bacteria</taxon>
        <taxon>Pseudomonadati</taxon>
        <taxon>Pseudomonadota</taxon>
        <taxon>Gammaproteobacteria</taxon>
        <taxon>Enterobacterales</taxon>
        <taxon>Erwiniaceae</taxon>
        <taxon>Paramixta</taxon>
    </lineage>
</organism>
<dbReference type="AlphaFoldDB" id="A0A6M8UD90"/>